<evidence type="ECO:0000313" key="1">
    <source>
        <dbReference type="EMBL" id="TFY72352.1"/>
    </source>
</evidence>
<dbReference type="Proteomes" id="UP000298327">
    <property type="component" value="Unassembled WGS sequence"/>
</dbReference>
<sequence>MRSGGLVGFRRVSAEVAGLRQVERTWTEGNEDEYSVLSAEHIKVLGEAAEWVCHWLECRTGTEIEAEGNLRSQIFFLSPDMQAPSPIAEDHYSPSAGSFLLRFSIISHMNLTSRYSDDS</sequence>
<name>A0A4Y9ZCP4_9AGAM</name>
<accession>A0A4Y9ZCP4</accession>
<gene>
    <name evidence="1" type="ORF">EVG20_g679</name>
</gene>
<protein>
    <submittedName>
        <fullName evidence="1">Uncharacterized protein</fullName>
    </submittedName>
</protein>
<dbReference type="EMBL" id="SEOQ01000017">
    <property type="protein sequence ID" value="TFY72352.1"/>
    <property type="molecule type" value="Genomic_DNA"/>
</dbReference>
<organism evidence="1 2">
    <name type="scientific">Dentipellis fragilis</name>
    <dbReference type="NCBI Taxonomy" id="205917"/>
    <lineage>
        <taxon>Eukaryota</taxon>
        <taxon>Fungi</taxon>
        <taxon>Dikarya</taxon>
        <taxon>Basidiomycota</taxon>
        <taxon>Agaricomycotina</taxon>
        <taxon>Agaricomycetes</taxon>
        <taxon>Russulales</taxon>
        <taxon>Hericiaceae</taxon>
        <taxon>Dentipellis</taxon>
    </lineage>
</organism>
<reference evidence="1 2" key="1">
    <citation type="submission" date="2019-02" db="EMBL/GenBank/DDBJ databases">
        <title>Genome sequencing of the rare red list fungi Dentipellis fragilis.</title>
        <authorList>
            <person name="Buettner E."/>
            <person name="Kellner H."/>
        </authorList>
    </citation>
    <scope>NUCLEOTIDE SEQUENCE [LARGE SCALE GENOMIC DNA]</scope>
    <source>
        <strain evidence="1 2">DSM 105465</strain>
    </source>
</reference>
<comment type="caution">
    <text evidence="1">The sequence shown here is derived from an EMBL/GenBank/DDBJ whole genome shotgun (WGS) entry which is preliminary data.</text>
</comment>
<keyword evidence="2" id="KW-1185">Reference proteome</keyword>
<dbReference type="AlphaFoldDB" id="A0A4Y9ZCP4"/>
<proteinExistence type="predicted"/>
<evidence type="ECO:0000313" key="2">
    <source>
        <dbReference type="Proteomes" id="UP000298327"/>
    </source>
</evidence>